<organism evidence="2 3">
    <name type="scientific">Qipengyuania pelagi</name>
    <dbReference type="NCBI Taxonomy" id="994320"/>
    <lineage>
        <taxon>Bacteria</taxon>
        <taxon>Pseudomonadati</taxon>
        <taxon>Pseudomonadota</taxon>
        <taxon>Alphaproteobacteria</taxon>
        <taxon>Sphingomonadales</taxon>
        <taxon>Erythrobacteraceae</taxon>
        <taxon>Qipengyuania</taxon>
    </lineage>
</organism>
<sequence>MPDIVLETERLVLRTIGEGDAETQFRVLNTPAVMRHLGGPLELADIEAKHAKTMQLHAREGFSFLFGIEKASGDLIGHCGLKRVDSENAKNPGDMEIGWLVREDRWRQGFAREMVEAVLEWAFTRHAAPHVVALTSEANVPSLSLMERIGMRRRMDLDFDDPRFPPEDNPTILYSLSHGEWRNRA</sequence>
<evidence type="ECO:0000313" key="2">
    <source>
        <dbReference type="EMBL" id="MXO54745.1"/>
    </source>
</evidence>
<dbReference type="Pfam" id="PF13302">
    <property type="entry name" value="Acetyltransf_3"/>
    <property type="match status" value="1"/>
</dbReference>
<dbReference type="PANTHER" id="PTHR43792">
    <property type="entry name" value="GNAT FAMILY, PUTATIVE (AFU_ORTHOLOGUE AFUA_3G00765)-RELATED-RELATED"/>
    <property type="match status" value="1"/>
</dbReference>
<keyword evidence="3" id="KW-1185">Reference proteome</keyword>
<dbReference type="Gene3D" id="3.40.630.30">
    <property type="match status" value="1"/>
</dbReference>
<comment type="caution">
    <text evidence="2">The sequence shown here is derived from an EMBL/GenBank/DDBJ whole genome shotgun (WGS) entry which is preliminary data.</text>
</comment>
<dbReference type="RefSeq" id="WP_160661636.1">
    <property type="nucleotide sequence ID" value="NZ_BAABDV010000001.1"/>
</dbReference>
<dbReference type="SUPFAM" id="SSF55729">
    <property type="entry name" value="Acyl-CoA N-acyltransferases (Nat)"/>
    <property type="match status" value="1"/>
</dbReference>
<reference evidence="2 3" key="1">
    <citation type="submission" date="2019-12" db="EMBL/GenBank/DDBJ databases">
        <title>Genomic-based taxomic classification of the family Erythrobacteraceae.</title>
        <authorList>
            <person name="Xu L."/>
        </authorList>
    </citation>
    <scope>NUCLEOTIDE SEQUENCE [LARGE SCALE GENOMIC DNA]</scope>
    <source>
        <strain evidence="2 3">JCM 17468</strain>
    </source>
</reference>
<dbReference type="InterPro" id="IPR051531">
    <property type="entry name" value="N-acetyltransferase"/>
</dbReference>
<dbReference type="GO" id="GO:0016747">
    <property type="term" value="F:acyltransferase activity, transferring groups other than amino-acyl groups"/>
    <property type="evidence" value="ECO:0007669"/>
    <property type="project" value="InterPro"/>
</dbReference>
<gene>
    <name evidence="2" type="ORF">GRI47_12115</name>
</gene>
<evidence type="ECO:0000259" key="1">
    <source>
        <dbReference type="PROSITE" id="PS51186"/>
    </source>
</evidence>
<dbReference type="InterPro" id="IPR000182">
    <property type="entry name" value="GNAT_dom"/>
</dbReference>
<dbReference type="PANTHER" id="PTHR43792:SF1">
    <property type="entry name" value="N-ACETYLTRANSFERASE DOMAIN-CONTAINING PROTEIN"/>
    <property type="match status" value="1"/>
</dbReference>
<feature type="domain" description="N-acetyltransferase" evidence="1">
    <location>
        <begin position="11"/>
        <end position="171"/>
    </location>
</feature>
<evidence type="ECO:0000313" key="3">
    <source>
        <dbReference type="Proteomes" id="UP000430272"/>
    </source>
</evidence>
<dbReference type="CDD" id="cd04301">
    <property type="entry name" value="NAT_SF"/>
    <property type="match status" value="1"/>
</dbReference>
<accession>A0A844Y9F1</accession>
<dbReference type="OrthoDB" id="6293260at2"/>
<dbReference type="PROSITE" id="PS51186">
    <property type="entry name" value="GNAT"/>
    <property type="match status" value="1"/>
</dbReference>
<keyword evidence="2" id="KW-0808">Transferase</keyword>
<name>A0A844Y9F1_9SPHN</name>
<proteinExistence type="predicted"/>
<dbReference type="AlphaFoldDB" id="A0A844Y9F1"/>
<protein>
    <submittedName>
        <fullName evidence="2">GNAT family N-acetyltransferase</fullName>
    </submittedName>
</protein>
<dbReference type="InterPro" id="IPR016181">
    <property type="entry name" value="Acyl_CoA_acyltransferase"/>
</dbReference>
<dbReference type="EMBL" id="WTYD01000002">
    <property type="protein sequence ID" value="MXO54745.1"/>
    <property type="molecule type" value="Genomic_DNA"/>
</dbReference>
<dbReference type="Proteomes" id="UP000430272">
    <property type="component" value="Unassembled WGS sequence"/>
</dbReference>